<evidence type="ECO:0000313" key="2">
    <source>
        <dbReference type="EMBL" id="MFD1040215.1"/>
    </source>
</evidence>
<dbReference type="EMBL" id="JBHTKJ010000065">
    <property type="protein sequence ID" value="MFD1040215.1"/>
    <property type="molecule type" value="Genomic_DNA"/>
</dbReference>
<evidence type="ECO:0000256" key="1">
    <source>
        <dbReference type="SAM" id="Phobius"/>
    </source>
</evidence>
<sequence length="85" mass="9506">MSVGHYHELCQRYKGRAVAIRTVDGRVHKGIIQHVDHRRVYLKPIGHTRSLGGFGYGFYGGFGRFGLGLALGSIATLALLPFFFW</sequence>
<comment type="caution">
    <text evidence="2">The sequence shown here is derived from an EMBL/GenBank/DDBJ whole genome shotgun (WGS) entry which is preliminary data.</text>
</comment>
<gene>
    <name evidence="2" type="ORF">ACFQ3N_17720</name>
</gene>
<dbReference type="Proteomes" id="UP001597040">
    <property type="component" value="Unassembled WGS sequence"/>
</dbReference>
<evidence type="ECO:0000313" key="3">
    <source>
        <dbReference type="Proteomes" id="UP001597040"/>
    </source>
</evidence>
<keyword evidence="3" id="KW-1185">Reference proteome</keyword>
<proteinExistence type="predicted"/>
<protein>
    <recommendedName>
        <fullName evidence="4">DUF2642 domain-containing protein</fullName>
    </recommendedName>
</protein>
<keyword evidence="1" id="KW-0812">Transmembrane</keyword>
<accession>A0ABW3LP81</accession>
<name>A0ABW3LP81_9BACI</name>
<organism evidence="2 3">
    <name type="scientific">Virgibacillus byunsanensis</name>
    <dbReference type="NCBI Taxonomy" id="570945"/>
    <lineage>
        <taxon>Bacteria</taxon>
        <taxon>Bacillati</taxon>
        <taxon>Bacillota</taxon>
        <taxon>Bacilli</taxon>
        <taxon>Bacillales</taxon>
        <taxon>Bacillaceae</taxon>
        <taxon>Virgibacillus</taxon>
    </lineage>
</organism>
<feature type="transmembrane region" description="Helical" evidence="1">
    <location>
        <begin position="65"/>
        <end position="84"/>
    </location>
</feature>
<reference evidence="3" key="1">
    <citation type="journal article" date="2019" name="Int. J. Syst. Evol. Microbiol.">
        <title>The Global Catalogue of Microorganisms (GCM) 10K type strain sequencing project: providing services to taxonomists for standard genome sequencing and annotation.</title>
        <authorList>
            <consortium name="The Broad Institute Genomics Platform"/>
            <consortium name="The Broad Institute Genome Sequencing Center for Infectious Disease"/>
            <person name="Wu L."/>
            <person name="Ma J."/>
        </authorList>
    </citation>
    <scope>NUCLEOTIDE SEQUENCE [LARGE SCALE GENOMIC DNA]</scope>
    <source>
        <strain evidence="3">CCUG 56754</strain>
    </source>
</reference>
<keyword evidence="1" id="KW-1133">Transmembrane helix</keyword>
<evidence type="ECO:0008006" key="4">
    <source>
        <dbReference type="Google" id="ProtNLM"/>
    </source>
</evidence>
<dbReference type="RefSeq" id="WP_390364084.1">
    <property type="nucleotide sequence ID" value="NZ_JBHTKJ010000065.1"/>
</dbReference>
<keyword evidence="1" id="KW-0472">Membrane</keyword>